<keyword evidence="8" id="KW-0391">Immunity</keyword>
<reference evidence="16" key="2">
    <citation type="submission" date="2025-09" db="UniProtKB">
        <authorList>
            <consortium name="Ensembl"/>
        </authorList>
    </citation>
    <scope>IDENTIFICATION</scope>
</reference>
<evidence type="ECO:0000256" key="8">
    <source>
        <dbReference type="ARBA" id="ARBA00022859"/>
    </source>
</evidence>
<keyword evidence="3" id="KW-0399">Innate immunity</keyword>
<evidence type="ECO:0000256" key="9">
    <source>
        <dbReference type="ARBA" id="ARBA00022989"/>
    </source>
</evidence>
<gene>
    <name evidence="16" type="primary">LOC107587877</name>
</gene>
<name>A0A672KU52_SINGR</name>
<dbReference type="SUPFAM" id="SSF52058">
    <property type="entry name" value="L domain-like"/>
    <property type="match status" value="1"/>
</dbReference>
<keyword evidence="10" id="KW-0472">Membrane</keyword>
<dbReference type="SMART" id="SM00369">
    <property type="entry name" value="LRR_TYP"/>
    <property type="match status" value="4"/>
</dbReference>
<dbReference type="PANTHER" id="PTHR24365:SF26">
    <property type="entry name" value="TOLL-LIKE RECEPTOR 18"/>
    <property type="match status" value="1"/>
</dbReference>
<dbReference type="InterPro" id="IPR003591">
    <property type="entry name" value="Leu-rich_rpt_typical-subtyp"/>
</dbReference>
<dbReference type="InterPro" id="IPR001611">
    <property type="entry name" value="Leu-rich_rpt"/>
</dbReference>
<evidence type="ECO:0000256" key="5">
    <source>
        <dbReference type="ARBA" id="ARBA00022692"/>
    </source>
</evidence>
<keyword evidence="7" id="KW-0677">Repeat</keyword>
<evidence type="ECO:0000256" key="6">
    <source>
        <dbReference type="ARBA" id="ARBA00022729"/>
    </source>
</evidence>
<evidence type="ECO:0000313" key="16">
    <source>
        <dbReference type="Ensembl" id="ENSSGRP00000013377.1"/>
    </source>
</evidence>
<evidence type="ECO:0000256" key="1">
    <source>
        <dbReference type="ARBA" id="ARBA00004167"/>
    </source>
</evidence>
<dbReference type="GO" id="GO:0005886">
    <property type="term" value="C:plasma membrane"/>
    <property type="evidence" value="ECO:0007669"/>
    <property type="project" value="TreeGrafter"/>
</dbReference>
<evidence type="ECO:0000256" key="7">
    <source>
        <dbReference type="ARBA" id="ARBA00022737"/>
    </source>
</evidence>
<feature type="domain" description="TIR" evidence="15">
    <location>
        <begin position="341"/>
        <end position="492"/>
    </location>
</feature>
<feature type="compositionally biased region" description="Basic and acidic residues" evidence="14">
    <location>
        <begin position="531"/>
        <end position="541"/>
    </location>
</feature>
<dbReference type="AlphaFoldDB" id="A0A672KU52"/>
<keyword evidence="11" id="KW-0675">Receptor</keyword>
<evidence type="ECO:0000256" key="12">
    <source>
        <dbReference type="ARBA" id="ARBA00023180"/>
    </source>
</evidence>
<dbReference type="InterPro" id="IPR000157">
    <property type="entry name" value="TIR_dom"/>
</dbReference>
<keyword evidence="12" id="KW-0325">Glycoprotein</keyword>
<dbReference type="GO" id="GO:0045087">
    <property type="term" value="P:innate immune response"/>
    <property type="evidence" value="ECO:0007669"/>
    <property type="project" value="UniProtKB-KW"/>
</dbReference>
<dbReference type="Pfam" id="PF01582">
    <property type="entry name" value="TIR"/>
    <property type="match status" value="1"/>
</dbReference>
<dbReference type="Gene3D" id="3.80.10.10">
    <property type="entry name" value="Ribonuclease Inhibitor"/>
    <property type="match status" value="1"/>
</dbReference>
<evidence type="ECO:0000259" key="15">
    <source>
        <dbReference type="PROSITE" id="PS50104"/>
    </source>
</evidence>
<keyword evidence="9" id="KW-1133">Transmembrane helix</keyword>
<feature type="region of interest" description="Disordered" evidence="14">
    <location>
        <begin position="521"/>
        <end position="545"/>
    </location>
</feature>
<keyword evidence="17" id="KW-1185">Reference proteome</keyword>
<proteinExistence type="inferred from homology"/>
<dbReference type="InterPro" id="IPR032675">
    <property type="entry name" value="LRR_dom_sf"/>
</dbReference>
<evidence type="ECO:0000313" key="17">
    <source>
        <dbReference type="Proteomes" id="UP000472262"/>
    </source>
</evidence>
<evidence type="ECO:0000256" key="10">
    <source>
        <dbReference type="ARBA" id="ARBA00023136"/>
    </source>
</evidence>
<keyword evidence="5" id="KW-0812">Transmembrane</keyword>
<evidence type="ECO:0000256" key="4">
    <source>
        <dbReference type="ARBA" id="ARBA00022614"/>
    </source>
</evidence>
<dbReference type="Ensembl" id="ENSSGRT00000014471.1">
    <property type="protein sequence ID" value="ENSSGRP00000013377.1"/>
    <property type="gene ID" value="ENSSGRG00000008456.1"/>
</dbReference>
<evidence type="ECO:0000256" key="2">
    <source>
        <dbReference type="ARBA" id="ARBA00009634"/>
    </source>
</evidence>
<comment type="similarity">
    <text evidence="2">Belongs to the Toll-like receptor family.</text>
</comment>
<dbReference type="PROSITE" id="PS50104">
    <property type="entry name" value="TIR"/>
    <property type="match status" value="1"/>
</dbReference>
<keyword evidence="6" id="KW-0732">Signal</keyword>
<accession>A0A672KU52</accession>
<dbReference type="GO" id="GO:0038023">
    <property type="term" value="F:signaling receptor activity"/>
    <property type="evidence" value="ECO:0007669"/>
    <property type="project" value="TreeGrafter"/>
</dbReference>
<dbReference type="InterPro" id="IPR035897">
    <property type="entry name" value="Toll_tir_struct_dom_sf"/>
</dbReference>
<dbReference type="PANTHER" id="PTHR24365">
    <property type="entry name" value="TOLL-LIKE RECEPTOR"/>
    <property type="match status" value="1"/>
</dbReference>
<dbReference type="Proteomes" id="UP000472262">
    <property type="component" value="Unassembled WGS sequence"/>
</dbReference>
<keyword evidence="13" id="KW-0395">Inflammatory response</keyword>
<evidence type="ECO:0000256" key="3">
    <source>
        <dbReference type="ARBA" id="ARBA00022588"/>
    </source>
</evidence>
<dbReference type="GO" id="GO:0006954">
    <property type="term" value="P:inflammatory response"/>
    <property type="evidence" value="ECO:0007669"/>
    <property type="project" value="UniProtKB-KW"/>
</dbReference>
<keyword evidence="4" id="KW-0433">Leucine-rich repeat</keyword>
<sequence>LSIKIFHFTEIAVVHIKPTKANQSCKITSDRRSADCKGLRLDHVPITNLTASLEELDLSFNTIQVISKQDLFKLSHLRVLMLNFNNISLIVDDAFHGNIFLENLNLFNNSLTEIPFKALKPLTNLKVLEMSNNLYTQASLDASFLNFTKLKVLSIGGSLVNSLGSHDIYVLKNISLDKFAIKTGTGFKSYEPGYFSNLDTKNLWFDIAFDKKPDMLPMILKDLANKTFDVLRFRNLFEFQYYTGKQDIFSGLQYVKTQLLTFYRGKFNEEVMRMALVNLEISSIKGLELLLIDFARSQNRTQGSSVTNLTLEKLVLSDISNPDIMRFDWSFTWLNHVRQFIVWNVNFNSVPCDSWPEMQSVELLDISNNQLRDSYIYNPLCDIRNALHNSEIFYKFPNRILKCFLVIKVIFVLSRNFVNSEWCNYELYFAQQRAIGKTFSDVILIVKEPIDPTSLPSKFCKLKRMLNTKTYLEWPQQPTEQSFFWVQLRSVLGQPNIIRQRTTSRHSRLSSVRSVSLIELPQDQSSAGTDEDGHQISDEPSNRCQQTLENLLEGHK</sequence>
<reference evidence="16" key="1">
    <citation type="submission" date="2025-08" db="UniProtKB">
        <authorList>
            <consortium name="Ensembl"/>
        </authorList>
    </citation>
    <scope>IDENTIFICATION</scope>
</reference>
<dbReference type="SUPFAM" id="SSF52200">
    <property type="entry name" value="Toll/Interleukin receptor TIR domain"/>
    <property type="match status" value="1"/>
</dbReference>
<evidence type="ECO:0000256" key="14">
    <source>
        <dbReference type="SAM" id="MobiDB-lite"/>
    </source>
</evidence>
<dbReference type="Gene3D" id="3.40.50.10140">
    <property type="entry name" value="Toll/interleukin-1 receptor homology (TIR) domain"/>
    <property type="match status" value="1"/>
</dbReference>
<protein>
    <submittedName>
        <fullName evidence="16">Toll-like receptor 2</fullName>
    </submittedName>
</protein>
<evidence type="ECO:0000256" key="11">
    <source>
        <dbReference type="ARBA" id="ARBA00023170"/>
    </source>
</evidence>
<dbReference type="Pfam" id="PF13855">
    <property type="entry name" value="LRR_8"/>
    <property type="match status" value="1"/>
</dbReference>
<dbReference type="PROSITE" id="PS51450">
    <property type="entry name" value="LRR"/>
    <property type="match status" value="1"/>
</dbReference>
<organism evidence="16 17">
    <name type="scientific">Sinocyclocheilus grahami</name>
    <name type="common">Dianchi golden-line fish</name>
    <name type="synonym">Barbus grahami</name>
    <dbReference type="NCBI Taxonomy" id="75366"/>
    <lineage>
        <taxon>Eukaryota</taxon>
        <taxon>Metazoa</taxon>
        <taxon>Chordata</taxon>
        <taxon>Craniata</taxon>
        <taxon>Vertebrata</taxon>
        <taxon>Euteleostomi</taxon>
        <taxon>Actinopterygii</taxon>
        <taxon>Neopterygii</taxon>
        <taxon>Teleostei</taxon>
        <taxon>Ostariophysi</taxon>
        <taxon>Cypriniformes</taxon>
        <taxon>Cyprinidae</taxon>
        <taxon>Cyprininae</taxon>
        <taxon>Sinocyclocheilus</taxon>
    </lineage>
</organism>
<dbReference type="GO" id="GO:0002224">
    <property type="term" value="P:toll-like receptor signaling pathway"/>
    <property type="evidence" value="ECO:0007669"/>
    <property type="project" value="TreeGrafter"/>
</dbReference>
<comment type="subcellular location">
    <subcellularLocation>
        <location evidence="1">Membrane</location>
        <topology evidence="1">Single-pass membrane protein</topology>
    </subcellularLocation>
</comment>
<evidence type="ECO:0000256" key="13">
    <source>
        <dbReference type="ARBA" id="ARBA00023198"/>
    </source>
</evidence>